<evidence type="ECO:0000313" key="1">
    <source>
        <dbReference type="EMBL" id="PXF57680.1"/>
    </source>
</evidence>
<organism evidence="1 2">
    <name type="scientific">Candidatus Methanogaster sp</name>
    <dbReference type="NCBI Taxonomy" id="3386292"/>
    <lineage>
        <taxon>Archaea</taxon>
        <taxon>Methanobacteriati</taxon>
        <taxon>Methanobacteriota</taxon>
        <taxon>Stenosarchaea group</taxon>
        <taxon>Methanomicrobia</taxon>
        <taxon>Methanosarcinales</taxon>
        <taxon>ANME-2 cluster</taxon>
        <taxon>Candidatus Methanogasteraceae</taxon>
        <taxon>Candidatus Methanogaster</taxon>
    </lineage>
</organism>
<comment type="caution">
    <text evidence="1">The sequence shown here is derived from an EMBL/GenBank/DDBJ whole genome shotgun (WGS) entry which is preliminary data.</text>
</comment>
<sequence length="375" mass="42235">MRGNCYIPSGCSVSGIMSESGRRQDGNAIIKSIALMHDRANGLGGGFAAYGIYPRRSDLYAFHMMFDDIVAKERCEEHFKDRFDIVLDEEIPTRPGGAYEGMTAGRYDEEGVQPITDPPILWRYFMDIPEAKTKFVSDREYVVEKVMEINSTIDGAFVASSGKNMGAFKGVGYPEDIGVFYKLGEYKAYTWTAHGRFPTNTPGWWGGAHPFCLLDWSIVHNGEISSYGINKRYLEPFGYRMELRTDTEVVAYLFDLLVRRHNLPIELAAKVLASPFWVDIDRMPDRERRIATAIRQVYGSALLNGPFSIILGHSRGMVGFNDRIKLRPMTCARKDDMLYMSSEESAIREIAPDLDEVWSPRAGTPVIGELDEGVV</sequence>
<evidence type="ECO:0000313" key="2">
    <source>
        <dbReference type="Proteomes" id="UP000248329"/>
    </source>
</evidence>
<reference evidence="1" key="1">
    <citation type="submission" date="2018-01" db="EMBL/GenBank/DDBJ databases">
        <authorList>
            <person name="Krukenberg V."/>
        </authorList>
    </citation>
    <scope>NUCLEOTIDE SEQUENCE</scope>
    <source>
        <strain evidence="1">E20ANME2</strain>
    </source>
</reference>
<name>A0AC61KZ76_9EURY</name>
<dbReference type="Proteomes" id="UP000248329">
    <property type="component" value="Unassembled WGS sequence"/>
</dbReference>
<protein>
    <submittedName>
        <fullName evidence="1">Uncharacterized protein</fullName>
    </submittedName>
</protein>
<accession>A0AC61KZ76</accession>
<proteinExistence type="predicted"/>
<dbReference type="EMBL" id="PQXF01000053">
    <property type="protein sequence ID" value="PXF57680.1"/>
    <property type="molecule type" value="Genomic_DNA"/>
</dbReference>
<gene>
    <name evidence="1" type="ORF">C4B59_14755</name>
</gene>